<feature type="compositionally biased region" description="Low complexity" evidence="10">
    <location>
        <begin position="208"/>
        <end position="222"/>
    </location>
</feature>
<sequence>MPPPRPSHSAEAARAAALQAEFNEKKWVWVPDDREGYLAGWVVNERTVLNKEGKEEAIGEVVMAAGGEIREIHLFALSKMNPPKFDRVDDIADLTFLNEASVVHNLRLRYGSGAIYTYSGLFLVAINPYQSLPLYSDAIVHQYRGKRRDENPPHIFAIAERAWVNMGEERENQSILITGESGAGKTESTKKVIQYLAAIATDAAGPGHSQSPSLSHSPSFNSTMPTTGLPRGSSFRKAGKHTKGPSLSASTSSLSLNSKGRLGLLERQILQANPILEAFGNAQTQRNNNSSRFGKFIRISFAPDGSIAGANIDWYLLEKSRVVVRSEAERNFHVFYQLMEAGGSLKESLLLDGGVEDYEYLNKSRREVDGIDDVEEWAALKNALDIVGFTPANQLDLFRIVAAVLHIGNITINSTRADDATMPDPSQAERVCHLLGISVSDFTKAVLRPRVLAGREWVTQARNKQQASDELAALCKTLYEKSFGMLVDQINRALDRPSSKSNFIGVLDIAGFEIFETNGYEQLLINYTNEKLQQFFNHHMFVLEQEEYAREGIEWDYMNFGLDLQPTIDLIEASGNTIGILSLLDEECIMPKATDLTFTHKLDSLWNVSQGDETHPGQRKYRPAIFEQGFKVEHYAGLVEYRTDGWLEKNKDPLNDNLTRILAVSSEKYVASLFSEYGDAPSMVSSHVNAFSSMAKKRITKKGAFRTTGQRHKEQLASLMAQLQATQPHFVRCIVPNTLKRPGRIDVPLVLDQLRCNGVLEGIRIARLGYPNRLPFVEFRQRYEVLTPGVIPRGYMDGRKACLRMVDCLELDKTIFRIGTSKIFFKAGVLAELEERRDALLFDVFSRLQAVARKWTARRQMKKILNRAVAVRTIQRNARVYGELKDWPWWKVYSMVRPLLAATRSDEELRRREAELILIKERAERDKQEREALEALKMRLESEKSKVESALEAERALANDKDALLERSKKREVELEEEVAALQADLDTLDSQLDRALKLQKESEEKHETLRQAFDQAAEHLVRLESEQQEWAAKETEMTAQLNDALEDIDILNAEKEELQKVADELKSLVVQREEDVSRAKERMESAVSELDTKLNSEVRTKDALRSKADTLEQEARHAKEQLTELTRAATDYSNMIKTKESDMERLTAELGASRQEKGRLMKQISELQGKIDTLSSQIQSQQDEHKRDSSVRAKLQDELDELRALLATKVTEETRRSEAEKSKEEEITLLRSQATKLSQDLSDVRKSTLESQSKLKVELDTLVREHNSLQSSHKSLSDREQVAQSQLKKVEATLADLEKNKRATDSDLQSLRSRQIDIDGQLAEAVKEKEALERKLNAAQAKYQDFEDVVLQLERDKASHDRQLEATRQQLEGEVKKRTHAEKSLATQKTEIIRLKDINVKLDRELNKALTDLKNREWEVKQLEAKQDKTIVEHVHVLEEAKRVTDRQLDEARLELQRQDNYIRSLEKNKNRMVTESEDSTRERDRQQVELRSQAKALKVQEEKVRALRKELEGERQAREQAEIKSKRLQNDLQLAHTQGHDNEHQLKSALKAKEALEQELTKLADESDANSIAKLQRHYETKIGQLEGQLEEALMAQDTAARIKEHVDRQHQEIRRLIMTGPKDDAFRSRIMRELQLADEEMERALLSRSQRRTSDVRTMANVTPTKKPNGILRVRKDSTPGTPRTPEKHAQVSALKREVHLLELQMAASTRVRHYLEDLVKDMTAELENSDGSKQSLEQYRAKLAKENSHLGHLLQEEAEARREAEAAQLKDVQSMWQKFQKTLLDERDSYSRLEESRKALFAQQRAAQVELDDHRHQVKELTHSKKKLQVEIANLKDKLEIEFMAKKEETASKRQLQMQLQELEITSSASTAIHSELQEAVASYKEKAEAYLARLQETELAKAKAIRGEAQVRRALEDAEKTQTELLVERQALEDRLKAVEEHARDLEAKLEEEGRESSDLDLLRHRLAESVEDERKQHLQDLADRDFAADQTRKKYQTELAQLSEELQSQRDTMSRLREETRKIRSDYEELQLRYDDEVYNGGAWKKERERLDTKIQDLTMAYETSTAAQTEQQTQIVALHSQVRELRAVLNDAEADRALLQKARRALQAELETIKLDTVDTNKLSSETELQNLRLKSQDLERSLEEQADRVAMAYERMKKAEAFANESQVELGQIRVENSELEKLNATLEKQIKEANVRIVDLETKSMNSPRPQTVSRRRESRIEELTNRLEQSSKDSTRIRSADKNARDAKFQLAESDRQRLKLEEEVKGFEDKIDQMRTHLDALQTSENKLQLEKRRSEREAADFRQKALNLEREVERLRNRLERPSSSLLGSPVSSPRKGA</sequence>
<dbReference type="GO" id="GO:0005524">
    <property type="term" value="F:ATP binding"/>
    <property type="evidence" value="ECO:0007669"/>
    <property type="project" value="UniProtKB-UniRule"/>
</dbReference>
<feature type="domain" description="Myosin motor" evidence="11">
    <location>
        <begin position="86"/>
        <end position="838"/>
    </location>
</feature>
<evidence type="ECO:0000256" key="6">
    <source>
        <dbReference type="ARBA" id="ARBA00023175"/>
    </source>
</evidence>
<evidence type="ECO:0000256" key="9">
    <source>
        <dbReference type="SAM" id="Coils"/>
    </source>
</evidence>
<dbReference type="InterPro" id="IPR004009">
    <property type="entry name" value="SH3_Myosin"/>
</dbReference>
<keyword evidence="13" id="KW-1185">Reference proteome</keyword>
<feature type="coiled-coil region" evidence="9">
    <location>
        <begin position="1281"/>
        <end position="1371"/>
    </location>
</feature>
<evidence type="ECO:0000256" key="1">
    <source>
        <dbReference type="ARBA" id="ARBA00008314"/>
    </source>
</evidence>
<keyword evidence="2 8" id="KW-0547">Nucleotide-binding</keyword>
<dbReference type="InterPro" id="IPR027417">
    <property type="entry name" value="P-loop_NTPase"/>
</dbReference>
<evidence type="ECO:0000256" key="7">
    <source>
        <dbReference type="ARBA" id="ARBA00023203"/>
    </source>
</evidence>
<evidence type="ECO:0000313" key="12">
    <source>
        <dbReference type="EMBL" id="KAJ3481498.1"/>
    </source>
</evidence>
<dbReference type="FunFam" id="1.10.10.820:FF:000001">
    <property type="entry name" value="Myosin heavy chain"/>
    <property type="match status" value="1"/>
</dbReference>
<dbReference type="Proteomes" id="UP001212997">
    <property type="component" value="Unassembled WGS sequence"/>
</dbReference>
<evidence type="ECO:0000313" key="13">
    <source>
        <dbReference type="Proteomes" id="UP001212997"/>
    </source>
</evidence>
<keyword evidence="4 9" id="KW-0175">Coiled coil</keyword>
<dbReference type="GO" id="GO:0000146">
    <property type="term" value="F:microfilament motor activity"/>
    <property type="evidence" value="ECO:0007669"/>
    <property type="project" value="TreeGrafter"/>
</dbReference>
<feature type="region of interest" description="Disordered" evidence="10">
    <location>
        <begin position="204"/>
        <end position="254"/>
    </location>
</feature>
<dbReference type="PANTHER" id="PTHR13140:SF857">
    <property type="entry name" value="MYOSIN-11"/>
    <property type="match status" value="1"/>
</dbReference>
<evidence type="ECO:0000256" key="4">
    <source>
        <dbReference type="ARBA" id="ARBA00023054"/>
    </source>
</evidence>
<evidence type="ECO:0000256" key="10">
    <source>
        <dbReference type="SAM" id="MobiDB-lite"/>
    </source>
</evidence>
<dbReference type="GO" id="GO:0005737">
    <property type="term" value="C:cytoplasm"/>
    <property type="evidence" value="ECO:0007669"/>
    <property type="project" value="TreeGrafter"/>
</dbReference>
<evidence type="ECO:0000256" key="5">
    <source>
        <dbReference type="ARBA" id="ARBA00023123"/>
    </source>
</evidence>
<feature type="coiled-coil region" evidence="9">
    <location>
        <begin position="1740"/>
        <end position="1779"/>
    </location>
</feature>
<feature type="compositionally biased region" description="Basic and acidic residues" evidence="10">
    <location>
        <begin position="1074"/>
        <end position="1123"/>
    </location>
</feature>
<dbReference type="EMBL" id="JANAWD010000318">
    <property type="protein sequence ID" value="KAJ3481498.1"/>
    <property type="molecule type" value="Genomic_DNA"/>
</dbReference>
<evidence type="ECO:0000256" key="2">
    <source>
        <dbReference type="ARBA" id="ARBA00022741"/>
    </source>
</evidence>
<feature type="region of interest" description="Disordered" evidence="10">
    <location>
        <begin position="2329"/>
        <end position="2350"/>
    </location>
</feature>
<proteinExistence type="inferred from homology"/>
<dbReference type="InterPro" id="IPR036961">
    <property type="entry name" value="Kinesin_motor_dom_sf"/>
</dbReference>
<dbReference type="Gene3D" id="1.20.5.4820">
    <property type="match status" value="1"/>
</dbReference>
<feature type="region of interest" description="Actin-binding" evidence="8">
    <location>
        <begin position="716"/>
        <end position="738"/>
    </location>
</feature>
<keyword evidence="5 8" id="KW-0518">Myosin</keyword>
<reference evidence="12" key="1">
    <citation type="submission" date="2022-07" db="EMBL/GenBank/DDBJ databases">
        <title>Genome Sequence of Physisporinus lineatus.</title>
        <authorList>
            <person name="Buettner E."/>
        </authorList>
    </citation>
    <scope>NUCLEOTIDE SEQUENCE</scope>
    <source>
        <strain evidence="12">VT162</strain>
    </source>
</reference>
<comment type="similarity">
    <text evidence="1 8">Belongs to the TRAFAC class myosin-kinesin ATPase superfamily. Myosin family.</text>
</comment>
<dbReference type="PANTHER" id="PTHR13140">
    <property type="entry name" value="MYOSIN"/>
    <property type="match status" value="1"/>
</dbReference>
<keyword evidence="3 8" id="KW-0067">ATP-binding</keyword>
<organism evidence="12 13">
    <name type="scientific">Meripilus lineatus</name>
    <dbReference type="NCBI Taxonomy" id="2056292"/>
    <lineage>
        <taxon>Eukaryota</taxon>
        <taxon>Fungi</taxon>
        <taxon>Dikarya</taxon>
        <taxon>Basidiomycota</taxon>
        <taxon>Agaricomycotina</taxon>
        <taxon>Agaricomycetes</taxon>
        <taxon>Polyporales</taxon>
        <taxon>Meripilaceae</taxon>
        <taxon>Meripilus</taxon>
    </lineage>
</organism>
<dbReference type="PRINTS" id="PR00193">
    <property type="entry name" value="MYOSINHEAVY"/>
</dbReference>
<dbReference type="SUPFAM" id="SSF90257">
    <property type="entry name" value="Myosin rod fragments"/>
    <property type="match status" value="1"/>
</dbReference>
<dbReference type="FunFam" id="3.40.850.10:FF:000101">
    <property type="entry name" value="Slow myosin heavy chain 2"/>
    <property type="match status" value="1"/>
</dbReference>
<dbReference type="PROSITE" id="PS50096">
    <property type="entry name" value="IQ"/>
    <property type="match status" value="1"/>
</dbReference>
<evidence type="ECO:0000259" key="11">
    <source>
        <dbReference type="PROSITE" id="PS51456"/>
    </source>
</evidence>
<dbReference type="GO" id="GO:0016459">
    <property type="term" value="C:myosin complex"/>
    <property type="evidence" value="ECO:0007669"/>
    <property type="project" value="UniProtKB-KW"/>
</dbReference>
<dbReference type="InterPro" id="IPR001609">
    <property type="entry name" value="Myosin_head_motor_dom-like"/>
</dbReference>
<feature type="binding site" evidence="8">
    <location>
        <begin position="179"/>
        <end position="186"/>
    </location>
    <ligand>
        <name>ATP</name>
        <dbReference type="ChEBI" id="CHEBI:30616"/>
    </ligand>
</feature>
<feature type="compositionally biased region" description="Basic and acidic residues" evidence="10">
    <location>
        <begin position="1183"/>
        <end position="1195"/>
    </location>
</feature>
<accession>A0AAD5UZ34</accession>
<keyword evidence="7 8" id="KW-0009">Actin-binding</keyword>
<dbReference type="InterPro" id="IPR008989">
    <property type="entry name" value="Myosin_S1_N"/>
</dbReference>
<dbReference type="GO" id="GO:0016020">
    <property type="term" value="C:membrane"/>
    <property type="evidence" value="ECO:0007669"/>
    <property type="project" value="TreeGrafter"/>
</dbReference>
<dbReference type="Gene3D" id="1.20.5.340">
    <property type="match status" value="1"/>
</dbReference>
<dbReference type="SMART" id="SM00242">
    <property type="entry name" value="MYSc"/>
    <property type="match status" value="1"/>
</dbReference>
<protein>
    <recommendedName>
        <fullName evidence="11">Myosin motor domain-containing protein</fullName>
    </recommendedName>
</protein>
<dbReference type="GO" id="GO:0051015">
    <property type="term" value="F:actin filament binding"/>
    <property type="evidence" value="ECO:0007669"/>
    <property type="project" value="InterPro"/>
</dbReference>
<dbReference type="PROSITE" id="PS51456">
    <property type="entry name" value="MYOSIN_MOTOR"/>
    <property type="match status" value="1"/>
</dbReference>
<dbReference type="Gene3D" id="3.40.850.10">
    <property type="entry name" value="Kinesin motor domain"/>
    <property type="match status" value="1"/>
</dbReference>
<evidence type="ECO:0000256" key="8">
    <source>
        <dbReference type="PROSITE-ProRule" id="PRU00782"/>
    </source>
</evidence>
<comment type="caution">
    <text evidence="12">The sequence shown here is derived from an EMBL/GenBank/DDBJ whole genome shotgun (WGS) entry which is preliminary data.</text>
</comment>
<dbReference type="Pfam" id="PF02736">
    <property type="entry name" value="Myosin_N"/>
    <property type="match status" value="1"/>
</dbReference>
<name>A0AAD5UZ34_9APHY</name>
<feature type="coiled-coil region" evidence="9">
    <location>
        <begin position="1815"/>
        <end position="1961"/>
    </location>
</feature>
<dbReference type="Gene3D" id="2.30.30.360">
    <property type="entry name" value="Myosin S1 fragment, N-terminal"/>
    <property type="match status" value="1"/>
</dbReference>
<dbReference type="Gene3D" id="1.20.58.530">
    <property type="match status" value="1"/>
</dbReference>
<dbReference type="Gene3D" id="1.20.120.720">
    <property type="entry name" value="Myosin VI head, motor domain, U50 subdomain"/>
    <property type="match status" value="1"/>
</dbReference>
<dbReference type="GO" id="GO:0007015">
    <property type="term" value="P:actin filament organization"/>
    <property type="evidence" value="ECO:0007669"/>
    <property type="project" value="TreeGrafter"/>
</dbReference>
<dbReference type="SUPFAM" id="SSF52540">
    <property type="entry name" value="P-loop containing nucleoside triphosphate hydrolases"/>
    <property type="match status" value="1"/>
</dbReference>
<dbReference type="CDD" id="cd01377">
    <property type="entry name" value="MYSc_class_II"/>
    <property type="match status" value="1"/>
</dbReference>
<dbReference type="Gene3D" id="1.10.10.820">
    <property type="match status" value="1"/>
</dbReference>
<gene>
    <name evidence="12" type="ORF">NLI96_g7620</name>
</gene>
<feature type="compositionally biased region" description="Low complexity" evidence="10">
    <location>
        <begin position="2334"/>
        <end position="2350"/>
    </location>
</feature>
<evidence type="ECO:0000256" key="3">
    <source>
        <dbReference type="ARBA" id="ARBA00022840"/>
    </source>
</evidence>
<feature type="region of interest" description="Disordered" evidence="10">
    <location>
        <begin position="2235"/>
        <end position="2254"/>
    </location>
</feature>
<feature type="region of interest" description="Disordered" evidence="10">
    <location>
        <begin position="1074"/>
        <end position="1127"/>
    </location>
</feature>
<feature type="region of interest" description="Disordered" evidence="10">
    <location>
        <begin position="1175"/>
        <end position="1195"/>
    </location>
</feature>
<feature type="region of interest" description="Disordered" evidence="10">
    <location>
        <begin position="1468"/>
        <end position="1489"/>
    </location>
</feature>
<dbReference type="Gene3D" id="1.10.287.1490">
    <property type="match status" value="1"/>
</dbReference>
<dbReference type="Pfam" id="PF00063">
    <property type="entry name" value="Myosin_head"/>
    <property type="match status" value="1"/>
</dbReference>
<feature type="coiled-coil region" evidence="9">
    <location>
        <begin position="1998"/>
        <end position="2039"/>
    </location>
</feature>
<feature type="region of interest" description="Disordered" evidence="10">
    <location>
        <begin position="1664"/>
        <end position="1691"/>
    </location>
</feature>
<keyword evidence="6 8" id="KW-0505">Motor protein</keyword>